<dbReference type="EMBL" id="QMQV01000041">
    <property type="protein sequence ID" value="RLE49313.1"/>
    <property type="molecule type" value="Genomic_DNA"/>
</dbReference>
<evidence type="ECO:0000259" key="1">
    <source>
        <dbReference type="Pfam" id="PF01037"/>
    </source>
</evidence>
<dbReference type="AlphaFoldDB" id="A0A497EPP0"/>
<dbReference type="EMBL" id="QMQX01000026">
    <property type="protein sequence ID" value="RLE52995.1"/>
    <property type="molecule type" value="Genomic_DNA"/>
</dbReference>
<dbReference type="Proteomes" id="UP000272051">
    <property type="component" value="Unassembled WGS sequence"/>
</dbReference>
<reference evidence="4 5" key="1">
    <citation type="submission" date="2018-06" db="EMBL/GenBank/DDBJ databases">
        <title>Extensive metabolic versatility and redundancy in microbially diverse, dynamic hydrothermal sediments.</title>
        <authorList>
            <person name="Dombrowski N."/>
            <person name="Teske A."/>
            <person name="Baker B.J."/>
        </authorList>
    </citation>
    <scope>NUCLEOTIDE SEQUENCE [LARGE SCALE GENOMIC DNA]</scope>
    <source>
        <strain evidence="3">B34_G17</strain>
        <strain evidence="2">B66_G16</strain>
    </source>
</reference>
<dbReference type="InterPro" id="IPR011008">
    <property type="entry name" value="Dimeric_a/b-barrel"/>
</dbReference>
<proteinExistence type="predicted"/>
<organism evidence="2 5">
    <name type="scientific">Thermoproteota archaeon</name>
    <dbReference type="NCBI Taxonomy" id="2056631"/>
    <lineage>
        <taxon>Archaea</taxon>
        <taxon>Thermoproteota</taxon>
    </lineage>
</organism>
<comment type="caution">
    <text evidence="2">The sequence shown here is derived from an EMBL/GenBank/DDBJ whole genome shotgun (WGS) entry which is preliminary data.</text>
</comment>
<feature type="domain" description="Transcription regulator AsnC/Lrp ligand binding" evidence="1">
    <location>
        <begin position="12"/>
        <end position="81"/>
    </location>
</feature>
<dbReference type="InterPro" id="IPR019887">
    <property type="entry name" value="Tscrpt_reg_AsnC/Lrp_C"/>
</dbReference>
<evidence type="ECO:0000313" key="4">
    <source>
        <dbReference type="Proteomes" id="UP000272051"/>
    </source>
</evidence>
<dbReference type="Proteomes" id="UP000278475">
    <property type="component" value="Unassembled WGS sequence"/>
</dbReference>
<evidence type="ECO:0000313" key="2">
    <source>
        <dbReference type="EMBL" id="RLE49313.1"/>
    </source>
</evidence>
<dbReference type="Gene3D" id="3.30.70.920">
    <property type="match status" value="1"/>
</dbReference>
<protein>
    <submittedName>
        <fullName evidence="2">Lrp/AsnC family transcriptional regulator</fullName>
    </submittedName>
</protein>
<sequence>MRKGVLELKAYVLVTTKPGTSEEFVKQIKSVSGVVEAHSVYGRYDAIVEVEAPTLEEIAKIVYNIIEKSPNVVHTETAITFS</sequence>
<gene>
    <name evidence="2" type="ORF">DRJ31_05365</name>
    <name evidence="3" type="ORF">DRJ33_02235</name>
</gene>
<evidence type="ECO:0000313" key="3">
    <source>
        <dbReference type="EMBL" id="RLE52995.1"/>
    </source>
</evidence>
<accession>A0A497EPP0</accession>
<dbReference type="SUPFAM" id="SSF54909">
    <property type="entry name" value="Dimeric alpha+beta barrel"/>
    <property type="match status" value="1"/>
</dbReference>
<dbReference type="Pfam" id="PF01037">
    <property type="entry name" value="AsnC_trans_reg"/>
    <property type="match status" value="1"/>
</dbReference>
<evidence type="ECO:0000313" key="5">
    <source>
        <dbReference type="Proteomes" id="UP000278475"/>
    </source>
</evidence>
<name>A0A497EPP0_9CREN</name>